<dbReference type="RefSeq" id="WP_282210259.1">
    <property type="nucleotide sequence ID" value="NZ_CP118247.1"/>
</dbReference>
<accession>A0ABY7YUF4</accession>
<proteinExistence type="predicted"/>
<dbReference type="EMBL" id="CP118247">
    <property type="protein sequence ID" value="WDR04738.1"/>
    <property type="molecule type" value="Genomic_DNA"/>
</dbReference>
<sequence>MTFMLNQNQIKQLKDIVDKLLGREDAPLNALARFTPPFDISRPNIHDSKKVFLQEFTLVKTVVDNLRSVIDQILVLHSDEIPEYGELCRRLAYAIEVGASQKYRDKPLNEPSDLALKNIADTGFFTNSLRIVIDMNLVYNQRLIDLQDQEKEFWNVANRAPNYYARTIALRLARLYANEKNQRPTFGISREGNYPSTDFGRALEDVFALLGIKASVRNAAQWAIEQLTDEDISSPRFAMGGFLGLLPRTRADPM</sequence>
<gene>
    <name evidence="1" type="ORF">PSQ90_10465</name>
</gene>
<dbReference type="Proteomes" id="UP001222118">
    <property type="component" value="Chromosome"/>
</dbReference>
<reference evidence="1 2" key="1">
    <citation type="submission" date="2023-02" db="EMBL/GenBank/DDBJ databases">
        <title>Devosia chondri sp. nov., isolated from the phycosphere of marine algae.</title>
        <authorList>
            <person name="Kim J.M."/>
            <person name="Lee J.K."/>
            <person name="Choi B.J."/>
            <person name="Bayburt H."/>
            <person name="Jeon C.O."/>
        </authorList>
    </citation>
    <scope>NUCLEOTIDE SEQUENCE [LARGE SCALE GENOMIC DNA]</scope>
    <source>
        <strain evidence="1 2">G2-5</strain>
    </source>
</reference>
<organism evidence="1 2">
    <name type="scientific">Devosia rhodophyticola</name>
    <dbReference type="NCBI Taxonomy" id="3026423"/>
    <lineage>
        <taxon>Bacteria</taxon>
        <taxon>Pseudomonadati</taxon>
        <taxon>Pseudomonadota</taxon>
        <taxon>Alphaproteobacteria</taxon>
        <taxon>Hyphomicrobiales</taxon>
        <taxon>Devosiaceae</taxon>
        <taxon>Devosia</taxon>
    </lineage>
</organism>
<evidence type="ECO:0000313" key="1">
    <source>
        <dbReference type="EMBL" id="WDR04738.1"/>
    </source>
</evidence>
<name>A0ABY7YUF4_9HYPH</name>
<evidence type="ECO:0000313" key="2">
    <source>
        <dbReference type="Proteomes" id="UP001222118"/>
    </source>
</evidence>
<keyword evidence="2" id="KW-1185">Reference proteome</keyword>
<protein>
    <submittedName>
        <fullName evidence="1">Uncharacterized protein</fullName>
    </submittedName>
</protein>